<feature type="compositionally biased region" description="Low complexity" evidence="1">
    <location>
        <begin position="25"/>
        <end position="40"/>
    </location>
</feature>
<sequence length="392" mass="43119">MGASQCTWDGCTVTNFSILRGLKRAAGGSAAPGRPTATPSVPRRGGPAPTSALATLRPLRQRRSAGKSAGEMGRRRTRAAGLRMSPAVQREELPSWDKIYMTLGIDPGRKDLLTVKDMHNNHVRYTAKQHYAEAGIYKFTRKVAALQASAPDFVKRAYKCPTRKTASGETLLRRVTYMAPTLWDVLAWHMSQPFRQLSFNAHARQQQALVNLAKQFRPPPGMVTIVGVGDWSADDRGGIMRGRPPGPWFEFVKYLREFCTVVVIHEFRTSKLCALCHRPLQPHKYPPPGGTGTQVPKTSYATKRCSNRDCPVTTVNRDENAASNILTLTCLWIDGDPRPFALGGPPPSPLPVRALLSPQTTSHPHLGGMHRTHTSIQCVIKWIGSPCCSLAV</sequence>
<evidence type="ECO:0000313" key="3">
    <source>
        <dbReference type="EMBL" id="JAT71330.1"/>
    </source>
</evidence>
<protein>
    <submittedName>
        <fullName evidence="3">Uncharacterized protein</fullName>
    </submittedName>
</protein>
<feature type="region of interest" description="Disordered" evidence="1">
    <location>
        <begin position="25"/>
        <end position="85"/>
    </location>
</feature>
<accession>A0A1D1ZWJ4</accession>
<dbReference type="EMBL" id="GDKF01008368">
    <property type="protein sequence ID" value="JAT70254.1"/>
    <property type="molecule type" value="Transcribed_RNA"/>
</dbReference>
<gene>
    <name evidence="2" type="ORF">g.94512</name>
    <name evidence="3" type="ORF">g.94534</name>
</gene>
<name>A0A1D1ZWJ4_AUXPR</name>
<dbReference type="EMBL" id="GDKF01007292">
    <property type="protein sequence ID" value="JAT71330.1"/>
    <property type="molecule type" value="Transcribed_RNA"/>
</dbReference>
<dbReference type="AlphaFoldDB" id="A0A1D1ZWJ4"/>
<proteinExistence type="predicted"/>
<evidence type="ECO:0000313" key="2">
    <source>
        <dbReference type="EMBL" id="JAT70254.1"/>
    </source>
</evidence>
<evidence type="ECO:0000256" key="1">
    <source>
        <dbReference type="SAM" id="MobiDB-lite"/>
    </source>
</evidence>
<organism evidence="3">
    <name type="scientific">Auxenochlorella protothecoides</name>
    <name type="common">Green microalga</name>
    <name type="synonym">Chlorella protothecoides</name>
    <dbReference type="NCBI Taxonomy" id="3075"/>
    <lineage>
        <taxon>Eukaryota</taxon>
        <taxon>Viridiplantae</taxon>
        <taxon>Chlorophyta</taxon>
        <taxon>core chlorophytes</taxon>
        <taxon>Trebouxiophyceae</taxon>
        <taxon>Chlorellales</taxon>
        <taxon>Chlorellaceae</taxon>
        <taxon>Auxenochlorella</taxon>
    </lineage>
</organism>
<reference evidence="3" key="1">
    <citation type="submission" date="2015-08" db="EMBL/GenBank/DDBJ databases">
        <authorList>
            <person name="Babu N.S."/>
            <person name="Beckwith C.J."/>
            <person name="Beseler K.G."/>
            <person name="Brison A."/>
            <person name="Carone J.V."/>
            <person name="Caskin T.P."/>
            <person name="Diamond M."/>
            <person name="Durham M.E."/>
            <person name="Foxe J.M."/>
            <person name="Go M."/>
            <person name="Henderson B.A."/>
            <person name="Jones I.B."/>
            <person name="McGettigan J.A."/>
            <person name="Micheletti S.J."/>
            <person name="Nasrallah M.E."/>
            <person name="Ortiz D."/>
            <person name="Piller C.R."/>
            <person name="Privatt S.R."/>
            <person name="Schneider S.L."/>
            <person name="Sharp S."/>
            <person name="Smith T.C."/>
            <person name="Stanton J.D."/>
            <person name="Ullery H.E."/>
            <person name="Wilson R.J."/>
            <person name="Serrano M.G."/>
            <person name="Buck G."/>
            <person name="Lee V."/>
            <person name="Wang Y."/>
            <person name="Carvalho R."/>
            <person name="Voegtly L."/>
            <person name="Shi R."/>
            <person name="Duckworth R."/>
            <person name="Johnson A."/>
            <person name="Loviza R."/>
            <person name="Walstead R."/>
            <person name="Shah Z."/>
            <person name="Kiflezghi M."/>
            <person name="Wade K."/>
            <person name="Ball S.L."/>
            <person name="Bradley K.W."/>
            <person name="Asai D.J."/>
            <person name="Bowman C.A."/>
            <person name="Russell D.A."/>
            <person name="Pope W.H."/>
            <person name="Jacobs-Sera D."/>
            <person name="Hendrix R.W."/>
            <person name="Hatfull G.F."/>
        </authorList>
    </citation>
    <scope>NUCLEOTIDE SEQUENCE</scope>
</reference>